<gene>
    <name evidence="5" type="ORF">SAMN04488502_10968</name>
</gene>
<dbReference type="PROSITE" id="PS01117">
    <property type="entry name" value="HTH_MARR_1"/>
    <property type="match status" value="1"/>
</dbReference>
<dbReference type="InterPro" id="IPR023187">
    <property type="entry name" value="Tscrpt_reg_MarR-type_CS"/>
</dbReference>
<dbReference type="SUPFAM" id="SSF46785">
    <property type="entry name" value="Winged helix' DNA-binding domain"/>
    <property type="match status" value="1"/>
</dbReference>
<reference evidence="5 6" key="1">
    <citation type="submission" date="2016-10" db="EMBL/GenBank/DDBJ databases">
        <authorList>
            <person name="de Groot N.N."/>
        </authorList>
    </citation>
    <scope>NUCLEOTIDE SEQUENCE [LARGE SCALE GENOMIC DNA]</scope>
    <source>
        <strain evidence="5 6">DSM 1736</strain>
    </source>
</reference>
<dbReference type="PROSITE" id="PS50995">
    <property type="entry name" value="HTH_MARR_2"/>
    <property type="match status" value="1"/>
</dbReference>
<proteinExistence type="predicted"/>
<dbReference type="InterPro" id="IPR036388">
    <property type="entry name" value="WH-like_DNA-bd_sf"/>
</dbReference>
<keyword evidence="3" id="KW-0804">Transcription</keyword>
<name>A0A1G9XE09_9FIRM</name>
<dbReference type="Proteomes" id="UP000214880">
    <property type="component" value="Unassembled WGS sequence"/>
</dbReference>
<dbReference type="InterPro" id="IPR036390">
    <property type="entry name" value="WH_DNA-bd_sf"/>
</dbReference>
<dbReference type="PANTHER" id="PTHR42756">
    <property type="entry name" value="TRANSCRIPTIONAL REGULATOR, MARR"/>
    <property type="match status" value="1"/>
</dbReference>
<dbReference type="STRING" id="146817.SAMN04488502_10968"/>
<dbReference type="GO" id="GO:0003677">
    <property type="term" value="F:DNA binding"/>
    <property type="evidence" value="ECO:0007669"/>
    <property type="project" value="UniProtKB-KW"/>
</dbReference>
<dbReference type="Gene3D" id="1.10.10.10">
    <property type="entry name" value="Winged helix-like DNA-binding domain superfamily/Winged helix DNA-binding domain"/>
    <property type="match status" value="1"/>
</dbReference>
<keyword evidence="6" id="KW-1185">Reference proteome</keyword>
<protein>
    <submittedName>
        <fullName evidence="5">DNA-binding transcriptional regulator, MarR family</fullName>
    </submittedName>
</protein>
<keyword evidence="1" id="KW-0805">Transcription regulation</keyword>
<dbReference type="PANTHER" id="PTHR42756:SF1">
    <property type="entry name" value="TRANSCRIPTIONAL REPRESSOR OF EMRAB OPERON"/>
    <property type="match status" value="1"/>
</dbReference>
<dbReference type="Pfam" id="PF01047">
    <property type="entry name" value="MarR"/>
    <property type="match status" value="1"/>
</dbReference>
<evidence type="ECO:0000256" key="2">
    <source>
        <dbReference type="ARBA" id="ARBA00023125"/>
    </source>
</evidence>
<feature type="domain" description="HTH marR-type" evidence="4">
    <location>
        <begin position="1"/>
        <end position="134"/>
    </location>
</feature>
<evidence type="ECO:0000256" key="3">
    <source>
        <dbReference type="ARBA" id="ARBA00023163"/>
    </source>
</evidence>
<keyword evidence="2 5" id="KW-0238">DNA-binding</keyword>
<evidence type="ECO:0000259" key="4">
    <source>
        <dbReference type="PROSITE" id="PS50995"/>
    </source>
</evidence>
<organism evidence="5 6">
    <name type="scientific">Dendrosporobacter quercicolus</name>
    <dbReference type="NCBI Taxonomy" id="146817"/>
    <lineage>
        <taxon>Bacteria</taxon>
        <taxon>Bacillati</taxon>
        <taxon>Bacillota</taxon>
        <taxon>Negativicutes</taxon>
        <taxon>Selenomonadales</taxon>
        <taxon>Sporomusaceae</taxon>
        <taxon>Dendrosporobacter</taxon>
    </lineage>
</organism>
<evidence type="ECO:0000256" key="1">
    <source>
        <dbReference type="ARBA" id="ARBA00023015"/>
    </source>
</evidence>
<dbReference type="SMART" id="SM00347">
    <property type="entry name" value="HTH_MARR"/>
    <property type="match status" value="1"/>
</dbReference>
<dbReference type="OrthoDB" id="9808725at2"/>
<sequence length="141" mass="16122">MYKTLHHLLACTYSTFSKQVLANLFDSGLTSGQPKVLDYLKYHNGCVQKDIAAGCEIEASTVTSLLLRMEEGGLIERRMRKGNRRSLYVFLTDKGIKALEKVSEVFDELETLAFEGFSTEEKMDFLEKFFKIYGNLTKENK</sequence>
<evidence type="ECO:0000313" key="6">
    <source>
        <dbReference type="Proteomes" id="UP000214880"/>
    </source>
</evidence>
<dbReference type="InterPro" id="IPR000835">
    <property type="entry name" value="HTH_MarR-typ"/>
</dbReference>
<dbReference type="RefSeq" id="WP_092074436.1">
    <property type="nucleotide sequence ID" value="NZ_FNHB01000009.1"/>
</dbReference>
<dbReference type="GO" id="GO:0003700">
    <property type="term" value="F:DNA-binding transcription factor activity"/>
    <property type="evidence" value="ECO:0007669"/>
    <property type="project" value="InterPro"/>
</dbReference>
<dbReference type="EMBL" id="FNHB01000009">
    <property type="protein sequence ID" value="SDM94917.1"/>
    <property type="molecule type" value="Genomic_DNA"/>
</dbReference>
<dbReference type="AlphaFoldDB" id="A0A1G9XE09"/>
<accession>A0A1G9XE09</accession>
<evidence type="ECO:0000313" key="5">
    <source>
        <dbReference type="EMBL" id="SDM94917.1"/>
    </source>
</evidence>